<dbReference type="InterPro" id="IPR014196">
    <property type="entry name" value="SpoIIM"/>
</dbReference>
<dbReference type="InterPro" id="IPR002798">
    <property type="entry name" value="SpoIIM-like"/>
</dbReference>
<feature type="transmembrane region" description="Helical" evidence="2">
    <location>
        <begin position="20"/>
        <end position="41"/>
    </location>
</feature>
<comment type="subcellular location">
    <subcellularLocation>
        <location evidence="1">Cell membrane</location>
        <topology evidence="1">Multi-pass membrane protein</topology>
    </subcellularLocation>
    <text evidence="1">Localizes to the sporulation septum and to the second division site within the mother cell. Before the start of engulfment localizes to the septal midpoint, then spreads throughout the septum prior to becoming enriched at the leading edge of the engulfing membrane, where it remains until the completion of membrane migration. Some remain partially trapped at the septum during engulfment and upon completion of engulfment become dispersed in the outer forespore membrane. Localization of the MPD complex to the septal membrane is dependent on SpoIIB.</text>
</comment>
<sequence length="208" mass="22891">MKRAIGTLATRTRILRGTLLFTSILFIMGVIFGAILVNVMGPEQRNELLDDLNQFFLHVSHSQTDSPGILNMLGEELRLVLVLWILGLSVIGFPLILAIVFAKGMAIGFTVGFLVQQLTWKGILLAAVSVLPQNLLLIPALLLASSASILFSLSLLRMIFRKGPAMVREEWLQYNGIMLTVGGIFFVAVLVESYVSPYLIGWVTSAWS</sequence>
<keyword evidence="1" id="KW-1003">Cell membrane</keyword>
<dbReference type="NCBIfam" id="TIGR02831">
    <property type="entry name" value="spo_II_M"/>
    <property type="match status" value="1"/>
</dbReference>
<dbReference type="PIRSF" id="PIRSF038973">
    <property type="entry name" value="SpoIIM"/>
    <property type="match status" value="1"/>
</dbReference>
<evidence type="ECO:0000256" key="2">
    <source>
        <dbReference type="SAM" id="Phobius"/>
    </source>
</evidence>
<keyword evidence="2" id="KW-1133">Transmembrane helix</keyword>
<gene>
    <name evidence="3" type="ORF">BAA01_07875</name>
</gene>
<keyword evidence="1 2" id="KW-0812">Transmembrane</keyword>
<dbReference type="GO" id="GO:0030435">
    <property type="term" value="P:sporulation resulting in formation of a cellular spore"/>
    <property type="evidence" value="ECO:0007669"/>
    <property type="project" value="UniProtKB-KW"/>
</dbReference>
<evidence type="ECO:0000313" key="4">
    <source>
        <dbReference type="Proteomes" id="UP000196475"/>
    </source>
</evidence>
<feature type="transmembrane region" description="Helical" evidence="2">
    <location>
        <begin position="172"/>
        <end position="191"/>
    </location>
</feature>
<dbReference type="Proteomes" id="UP000196475">
    <property type="component" value="Unassembled WGS sequence"/>
</dbReference>
<dbReference type="EMBL" id="LZRT01000120">
    <property type="protein sequence ID" value="OUM84837.1"/>
    <property type="molecule type" value="Genomic_DNA"/>
</dbReference>
<feature type="transmembrane region" description="Helical" evidence="2">
    <location>
        <begin position="137"/>
        <end position="160"/>
    </location>
</feature>
<organism evidence="3 4">
    <name type="scientific">Bacillus thermozeamaize</name>
    <dbReference type="NCBI Taxonomy" id="230954"/>
    <lineage>
        <taxon>Bacteria</taxon>
        <taxon>Bacillati</taxon>
        <taxon>Bacillota</taxon>
        <taxon>Bacilli</taxon>
        <taxon>Bacillales</taxon>
        <taxon>Bacillaceae</taxon>
        <taxon>Bacillus</taxon>
    </lineage>
</organism>
<dbReference type="Pfam" id="PF01944">
    <property type="entry name" value="SpoIIM"/>
    <property type="match status" value="1"/>
</dbReference>
<keyword evidence="1 2" id="KW-0472">Membrane</keyword>
<comment type="caution">
    <text evidence="3">The sequence shown here is derived from an EMBL/GenBank/DDBJ whole genome shotgun (WGS) entry which is preliminary data.</text>
</comment>
<proteinExistence type="predicted"/>
<comment type="subunit">
    <text evidence="1">Component of the MPD complex composed of SpoIIM, SpoIIP and SpoIID.</text>
</comment>
<reference evidence="4" key="1">
    <citation type="submission" date="2016-06" db="EMBL/GenBank/DDBJ databases">
        <authorList>
            <person name="Nascimento L."/>
            <person name="Pereira R.V."/>
            <person name="Martins L.F."/>
            <person name="Quaggio R.B."/>
            <person name="Silva A.M."/>
            <person name="Setubal J.C."/>
        </authorList>
    </citation>
    <scope>NUCLEOTIDE SEQUENCE [LARGE SCALE GENOMIC DNA]</scope>
</reference>
<keyword evidence="1" id="KW-0749">Sporulation</keyword>
<dbReference type="GO" id="GO:0005886">
    <property type="term" value="C:plasma membrane"/>
    <property type="evidence" value="ECO:0007669"/>
    <property type="project" value="UniProtKB-SubCell"/>
</dbReference>
<name>A0A1Y3PF83_9BACI</name>
<feature type="transmembrane region" description="Helical" evidence="2">
    <location>
        <begin position="109"/>
        <end position="131"/>
    </location>
</feature>
<comment type="function">
    <text evidence="1">Required for complete septum migration and engulfment of the forespore compartment during sporulation. Required for stabilizing and recruiting of SpoIIP to the septal membrane.</text>
</comment>
<accession>A0A1Y3PF83</accession>
<protein>
    <recommendedName>
        <fullName evidence="1">Stage II sporulation protein M</fullName>
    </recommendedName>
</protein>
<evidence type="ECO:0000256" key="1">
    <source>
        <dbReference type="PIRNR" id="PIRNR038973"/>
    </source>
</evidence>
<evidence type="ECO:0000313" key="3">
    <source>
        <dbReference type="EMBL" id="OUM84837.1"/>
    </source>
</evidence>
<feature type="transmembrane region" description="Helical" evidence="2">
    <location>
        <begin position="81"/>
        <end position="102"/>
    </location>
</feature>
<dbReference type="AlphaFoldDB" id="A0A1Y3PF83"/>